<proteinExistence type="predicted"/>
<dbReference type="AlphaFoldDB" id="A0A4R6TL29"/>
<organism evidence="1 2">
    <name type="scientific">Zeaxanthinibacter enoshimensis</name>
    <dbReference type="NCBI Taxonomy" id="392009"/>
    <lineage>
        <taxon>Bacteria</taxon>
        <taxon>Pseudomonadati</taxon>
        <taxon>Bacteroidota</taxon>
        <taxon>Flavobacteriia</taxon>
        <taxon>Flavobacteriales</taxon>
        <taxon>Flavobacteriaceae</taxon>
        <taxon>Zeaxanthinibacter</taxon>
    </lineage>
</organism>
<reference evidence="1 2" key="1">
    <citation type="submission" date="2019-03" db="EMBL/GenBank/DDBJ databases">
        <title>Genomic Encyclopedia of Archaeal and Bacterial Type Strains, Phase II (KMG-II): from individual species to whole genera.</title>
        <authorList>
            <person name="Goeker M."/>
        </authorList>
    </citation>
    <scope>NUCLEOTIDE SEQUENCE [LARGE SCALE GENOMIC DNA]</scope>
    <source>
        <strain evidence="1 2">DSM 18435</strain>
    </source>
</reference>
<sequence>MKKVQFFGKYTGMILLTALLAIGCSKDNDTPALPEEQLSPEDLETVMESSEYTGAVDAVLTDIFTDEGNSGKSAKSNECYQVEYTETGYMVTFNNCVLNGTDNANGTLEMTFDRTTNSKSFTAIFTDFYVGEIKVNGRRTYTMIDHEDQSKFCFSVTSEMSVVLEDGSEITEEGTRTLTLTLGESFETTTIEISGEWTVTADGHTYSVTIPEGIVGNLGCEYFVSGAMTLDKNGLIVVVDFGDGECDNIATLIYPNGATQEIELD</sequence>
<accession>A0A4R6TL29</accession>
<dbReference type="EMBL" id="SNYI01000002">
    <property type="protein sequence ID" value="TDQ31387.1"/>
    <property type="molecule type" value="Genomic_DNA"/>
</dbReference>
<dbReference type="RefSeq" id="WP_133644217.1">
    <property type="nucleotide sequence ID" value="NZ_SNYI01000002.1"/>
</dbReference>
<gene>
    <name evidence="1" type="ORF">CLV82_2095</name>
</gene>
<comment type="caution">
    <text evidence="1">The sequence shown here is derived from an EMBL/GenBank/DDBJ whole genome shotgun (WGS) entry which is preliminary data.</text>
</comment>
<name>A0A4R6TL29_9FLAO</name>
<dbReference type="PROSITE" id="PS51257">
    <property type="entry name" value="PROKAR_LIPOPROTEIN"/>
    <property type="match status" value="1"/>
</dbReference>
<protein>
    <submittedName>
        <fullName evidence="1">Uncharacterized protein</fullName>
    </submittedName>
</protein>
<evidence type="ECO:0000313" key="1">
    <source>
        <dbReference type="EMBL" id="TDQ31387.1"/>
    </source>
</evidence>
<evidence type="ECO:0000313" key="2">
    <source>
        <dbReference type="Proteomes" id="UP000295468"/>
    </source>
</evidence>
<dbReference type="OrthoDB" id="1114031at2"/>
<dbReference type="Proteomes" id="UP000295468">
    <property type="component" value="Unassembled WGS sequence"/>
</dbReference>
<keyword evidence="2" id="KW-1185">Reference proteome</keyword>